<comment type="caution">
    <text evidence="1">The sequence shown here is derived from an EMBL/GenBank/DDBJ whole genome shotgun (WGS) entry which is preliminary data.</text>
</comment>
<dbReference type="Proteomes" id="UP001501461">
    <property type="component" value="Unassembled WGS sequence"/>
</dbReference>
<gene>
    <name evidence="1" type="ORF">GCM10009720_16000</name>
</gene>
<keyword evidence="2" id="KW-1185">Reference proteome</keyword>
<proteinExistence type="predicted"/>
<sequence>MRSDKYIKAAVATEMIELIDDVDPLSYREVYEMDDAEIQRAKTFERRATATITVDADDHVIIPRPHVPHGPKQLTADASDVQYLREAAQKIQDFYKPFGSNLRAAIVKLIDEAADAIEANSKDHHDAPE</sequence>
<evidence type="ECO:0000313" key="2">
    <source>
        <dbReference type="Proteomes" id="UP001501461"/>
    </source>
</evidence>
<accession>A0ABP5G389</accession>
<organism evidence="1 2">
    <name type="scientific">Yaniella flava</name>
    <dbReference type="NCBI Taxonomy" id="287930"/>
    <lineage>
        <taxon>Bacteria</taxon>
        <taxon>Bacillati</taxon>
        <taxon>Actinomycetota</taxon>
        <taxon>Actinomycetes</taxon>
        <taxon>Micrococcales</taxon>
        <taxon>Micrococcaceae</taxon>
        <taxon>Yaniella</taxon>
    </lineage>
</organism>
<dbReference type="RefSeq" id="WP_343957356.1">
    <property type="nucleotide sequence ID" value="NZ_BAAAMN010000028.1"/>
</dbReference>
<reference evidence="2" key="1">
    <citation type="journal article" date="2019" name="Int. J. Syst. Evol. Microbiol.">
        <title>The Global Catalogue of Microorganisms (GCM) 10K type strain sequencing project: providing services to taxonomists for standard genome sequencing and annotation.</title>
        <authorList>
            <consortium name="The Broad Institute Genomics Platform"/>
            <consortium name="The Broad Institute Genome Sequencing Center for Infectious Disease"/>
            <person name="Wu L."/>
            <person name="Ma J."/>
        </authorList>
    </citation>
    <scope>NUCLEOTIDE SEQUENCE [LARGE SCALE GENOMIC DNA]</scope>
    <source>
        <strain evidence="2">JCM 13595</strain>
    </source>
</reference>
<protein>
    <submittedName>
        <fullName evidence="1">Uncharacterized protein</fullName>
    </submittedName>
</protein>
<name>A0ABP5G389_9MICC</name>
<dbReference type="EMBL" id="BAAAMN010000028">
    <property type="protein sequence ID" value="GAA2036271.1"/>
    <property type="molecule type" value="Genomic_DNA"/>
</dbReference>
<evidence type="ECO:0000313" key="1">
    <source>
        <dbReference type="EMBL" id="GAA2036271.1"/>
    </source>
</evidence>